<dbReference type="InterPro" id="IPR010662">
    <property type="entry name" value="RBBP9/YdeN"/>
</dbReference>
<proteinExistence type="predicted"/>
<dbReference type="GO" id="GO:0016787">
    <property type="term" value="F:hydrolase activity"/>
    <property type="evidence" value="ECO:0007669"/>
    <property type="project" value="UniProtKB-KW"/>
</dbReference>
<dbReference type="SUPFAM" id="SSF53474">
    <property type="entry name" value="alpha/beta-Hydrolases"/>
    <property type="match status" value="1"/>
</dbReference>
<reference evidence="1 2" key="1">
    <citation type="submission" date="2024-01" db="EMBL/GenBank/DDBJ databases">
        <title>Draft genome sequence of Gordonia sp. LSe1-13.</title>
        <authorList>
            <person name="Suphannarot A."/>
            <person name="Mingma R."/>
        </authorList>
    </citation>
    <scope>NUCLEOTIDE SEQUENCE [LARGE SCALE GENOMIC DNA]</scope>
    <source>
        <strain evidence="1 2">LSe1-13</strain>
    </source>
</reference>
<organism evidence="1 2">
    <name type="scientific">Gordonia sesuvii</name>
    <dbReference type="NCBI Taxonomy" id="3116777"/>
    <lineage>
        <taxon>Bacteria</taxon>
        <taxon>Bacillati</taxon>
        <taxon>Actinomycetota</taxon>
        <taxon>Actinomycetes</taxon>
        <taxon>Mycobacteriales</taxon>
        <taxon>Gordoniaceae</taxon>
        <taxon>Gordonia</taxon>
    </lineage>
</organism>
<dbReference type="RefSeq" id="WP_330433681.1">
    <property type="nucleotide sequence ID" value="NZ_JAZDUF010000004.1"/>
</dbReference>
<dbReference type="Pfam" id="PF06821">
    <property type="entry name" value="Ser_hydrolase"/>
    <property type="match status" value="1"/>
</dbReference>
<gene>
    <name evidence="1" type="ORF">VZC37_16655</name>
</gene>
<comment type="caution">
    <text evidence="1">The sequence shown here is derived from an EMBL/GenBank/DDBJ whole genome shotgun (WGS) entry which is preliminary data.</text>
</comment>
<dbReference type="InterPro" id="IPR029058">
    <property type="entry name" value="AB_hydrolase_fold"/>
</dbReference>
<accession>A0ABU7MG23</accession>
<dbReference type="Gene3D" id="3.40.50.1820">
    <property type="entry name" value="alpha/beta hydrolase"/>
    <property type="match status" value="1"/>
</dbReference>
<name>A0ABU7MG23_9ACTN</name>
<keyword evidence="1" id="KW-0378">Hydrolase</keyword>
<sequence>MNAAPQPTIVIVPGLRDHVADHWQTHLAADLDVAERYDSVTVPPLERDKLSRHARVAALDRMLHQVDGPVVLVAHSAGVMTTVHWAQNPTREVAGALLVTPADLELRLPEGYPTTQELDDGGWTPIPRRRLPFPTVVAASRTDALGGFRRITGMAEVWGARVIDLGDVGHLNPAAGYGPWPRATQLIDDLLTMTSAHQPA</sequence>
<dbReference type="EMBL" id="JAZDUF010000004">
    <property type="protein sequence ID" value="MEE3851975.1"/>
    <property type="molecule type" value="Genomic_DNA"/>
</dbReference>
<evidence type="ECO:0000313" key="2">
    <source>
        <dbReference type="Proteomes" id="UP001347146"/>
    </source>
</evidence>
<protein>
    <submittedName>
        <fullName evidence="1">Alpha/beta hydrolase</fullName>
    </submittedName>
</protein>
<keyword evidence="2" id="KW-1185">Reference proteome</keyword>
<dbReference type="Proteomes" id="UP001347146">
    <property type="component" value="Unassembled WGS sequence"/>
</dbReference>
<evidence type="ECO:0000313" key="1">
    <source>
        <dbReference type="EMBL" id="MEE3851975.1"/>
    </source>
</evidence>